<feature type="domain" description="HD Cas3-type" evidence="10">
    <location>
        <begin position="102"/>
        <end position="326"/>
    </location>
</feature>
<dbReference type="InterPro" id="IPR006483">
    <property type="entry name" value="CRISPR-assoc_Cas3_HD"/>
</dbReference>
<dbReference type="InterPro" id="IPR027417">
    <property type="entry name" value="P-loop_NTPase"/>
</dbReference>
<dbReference type="InterPro" id="IPR048824">
    <property type="entry name" value="Cas3-like_C"/>
</dbReference>
<protein>
    <submittedName>
        <fullName evidence="11">Type I-F CRISPR-associated helicase Cas3</fullName>
    </submittedName>
</protein>
<dbReference type="KEGG" id="chrm:FYK34_02295"/>
<dbReference type="GO" id="GO:0016787">
    <property type="term" value="F:hydrolase activity"/>
    <property type="evidence" value="ECO:0007669"/>
    <property type="project" value="UniProtKB-KW"/>
</dbReference>
<dbReference type="NCBIfam" id="TIGR02562">
    <property type="entry name" value="cas3_yersinia"/>
    <property type="match status" value="1"/>
</dbReference>
<comment type="similarity">
    <text evidence="1">In the N-terminal section; belongs to the CRISPR-associated nuclease Cas3-HD family.</text>
</comment>
<dbReference type="Pfam" id="PF21802">
    <property type="entry name" value="Cas3-like_C"/>
    <property type="match status" value="1"/>
</dbReference>
<gene>
    <name evidence="11" type="primary">cas3f</name>
    <name evidence="11" type="ORF">FYK34_02295</name>
</gene>
<keyword evidence="4" id="KW-0547">Nucleotide-binding</keyword>
<evidence type="ECO:0000256" key="5">
    <source>
        <dbReference type="ARBA" id="ARBA00022801"/>
    </source>
</evidence>
<dbReference type="GO" id="GO:0004386">
    <property type="term" value="F:helicase activity"/>
    <property type="evidence" value="ECO:0007669"/>
    <property type="project" value="UniProtKB-KW"/>
</dbReference>
<evidence type="ECO:0000256" key="4">
    <source>
        <dbReference type="ARBA" id="ARBA00022741"/>
    </source>
</evidence>
<evidence type="ECO:0000313" key="11">
    <source>
        <dbReference type="EMBL" id="QEL54481.1"/>
    </source>
</evidence>
<dbReference type="AlphaFoldDB" id="A0A5C1DCR5"/>
<dbReference type="GO" id="GO:0046872">
    <property type="term" value="F:metal ion binding"/>
    <property type="evidence" value="ECO:0007669"/>
    <property type="project" value="UniProtKB-KW"/>
</dbReference>
<dbReference type="InterPro" id="IPR038257">
    <property type="entry name" value="CRISPR-assoc_Cas3_HD_sf"/>
</dbReference>
<dbReference type="Proteomes" id="UP000322079">
    <property type="component" value="Chromosome"/>
</dbReference>
<evidence type="ECO:0000256" key="2">
    <source>
        <dbReference type="ARBA" id="ARBA00009046"/>
    </source>
</evidence>
<keyword evidence="8" id="KW-0051">Antiviral defense</keyword>
<evidence type="ECO:0000256" key="8">
    <source>
        <dbReference type="ARBA" id="ARBA00023118"/>
    </source>
</evidence>
<keyword evidence="7" id="KW-0067">ATP-binding</keyword>
<dbReference type="InterPro" id="IPR054712">
    <property type="entry name" value="Cas3-like_dom"/>
</dbReference>
<name>A0A5C1DCR5_9NEIS</name>
<organism evidence="11 12">
    <name type="scientific">Chromobacterium paludis</name>
    <dbReference type="NCBI Taxonomy" id="2605945"/>
    <lineage>
        <taxon>Bacteria</taxon>
        <taxon>Pseudomonadati</taxon>
        <taxon>Pseudomonadota</taxon>
        <taxon>Betaproteobacteria</taxon>
        <taxon>Neisseriales</taxon>
        <taxon>Chromobacteriaceae</taxon>
        <taxon>Chromobacterium</taxon>
    </lineage>
</organism>
<comment type="similarity">
    <text evidence="2">In the central section; belongs to the CRISPR-associated helicase Cas3 family.</text>
</comment>
<dbReference type="GO" id="GO:0051607">
    <property type="term" value="P:defense response to virus"/>
    <property type="evidence" value="ECO:0007669"/>
    <property type="project" value="UniProtKB-KW"/>
</dbReference>
<keyword evidence="6" id="KW-0347">Helicase</keyword>
<keyword evidence="3" id="KW-0479">Metal-binding</keyword>
<feature type="region of interest" description="Disordered" evidence="9">
    <location>
        <begin position="957"/>
        <end position="979"/>
    </location>
</feature>
<evidence type="ECO:0000256" key="7">
    <source>
        <dbReference type="ARBA" id="ARBA00022840"/>
    </source>
</evidence>
<dbReference type="RefSeq" id="WP_149294868.1">
    <property type="nucleotide sequence ID" value="NZ_CP043473.1"/>
</dbReference>
<dbReference type="Gene3D" id="1.10.3210.30">
    <property type="match status" value="1"/>
</dbReference>
<dbReference type="GO" id="GO:0005524">
    <property type="term" value="F:ATP binding"/>
    <property type="evidence" value="ECO:0007669"/>
    <property type="project" value="UniProtKB-KW"/>
</dbReference>
<keyword evidence="12" id="KW-1185">Reference proteome</keyword>
<proteinExistence type="inferred from homology"/>
<dbReference type="PROSITE" id="PS51643">
    <property type="entry name" value="HD_CAS3"/>
    <property type="match status" value="1"/>
</dbReference>
<evidence type="ECO:0000256" key="3">
    <source>
        <dbReference type="ARBA" id="ARBA00022723"/>
    </source>
</evidence>
<accession>A0A5C1DCR5</accession>
<evidence type="ECO:0000256" key="1">
    <source>
        <dbReference type="ARBA" id="ARBA00006847"/>
    </source>
</evidence>
<keyword evidence="5" id="KW-0378">Hydrolase</keyword>
<dbReference type="EMBL" id="CP043473">
    <property type="protein sequence ID" value="QEL54481.1"/>
    <property type="molecule type" value="Genomic_DNA"/>
</dbReference>
<dbReference type="Pfam" id="PF21384">
    <property type="entry name" value="Cas3_I-F_Cas2"/>
    <property type="match status" value="1"/>
</dbReference>
<reference evidence="11 12" key="1">
    <citation type="submission" date="2019-08" db="EMBL/GenBank/DDBJ databases">
        <title>Chromobacterium paludis, a novel bacterium isolated from a Maryland marsh pond.</title>
        <authorList>
            <person name="Blackburn M.B."/>
            <person name="Gundersen-Rindal D.E."/>
        </authorList>
    </citation>
    <scope>NUCLEOTIDE SEQUENCE [LARGE SCALE GENOMIC DNA]</scope>
    <source>
        <strain evidence="12">IIBBL 257-1</strain>
    </source>
</reference>
<evidence type="ECO:0000256" key="6">
    <source>
        <dbReference type="ARBA" id="ARBA00022806"/>
    </source>
</evidence>
<sequence>MNILLISQCDKRALTETRRILDQFAERRGDRVWQTPITQAGLETLRRLLRKSARKNTAVACHWLRGRDHSELLWIVGDASRFNAQGAVPTNSAQRDVLRSDDENDWLHGEDIHLITALAALFHDLGKACAAFQTRLRSKEKLAANLYRHEWVSLRLLQAFIGDDDDATWLARLQDPNEMDGERWQKKLEAAKLRDGYDAAAADNKPFTDQMLPPLAAAIAWLIFTHHRLPVPPRGETISADLLQKGLQGVDSQWNQTLTAASKAEAKPYWTFPHSLPVDDKIWREQVARLAAALAKRQATASGNWLENPYVMHISRLLLMLADHHFSSQIVKQSWKKSAEAGIAFANTLKDDPERHFNQTLNEHLLGVARHSQQASRALPGLERHLPRLANHRILRQRSQSERFRWQDKAYELACGLRDKARQHGAFIVNMASTGCGKTLGNARVMYGLADPAVGMRCAFALGLRTLTLQTGQAFRDKLKLDDSDLAIRVGGAASRELFEHYQAQAEETGSESKQTLLDETSHVRFDGNPDHPLLARLTKDNAVQAMLAAPVLVCTIDHLIPATESERGGRQIAPMLRLMSSDLALDEPDDFSIEDLPALTRLVYWAGLLGSRVLLSSATLPPALVGGLFDAYLAGRKHYQNSRGQPGLPLNISCAWLDERDTHTADCANSGAFAHAHQQFASRRYAWLASQPVRRTAELLPLSGIPRNERDMYDPLAIHLRDAALRLHHDNAETDPASGKRVSFGLIRLANIGPLYQLAQALYRQGAPDGVRIHLCVYHSQYPLLLRSAIERRLDAALDRTTSEAVFKLPDIRQRLDAHSEPEQIFIVLGSPVTEVGRDHDYSWTIAEPSSMRSLIQLAGRVRRHRPQAWDKVNVLILEKNIHSLTQPGKPAYLRPGFEDEHDNNFCLTEHNLHQILQPEEYRHLDARPRLLAREKLNQKTSLVDLEHARLRMWMSGDNGQPRTKTRAGKAPPAPPIHASSCWKQPAAMLGALLQRKHPFRLDLSEDVDLLLLPNEDEDDFALIKLVDGERRFEKKELVVDSSLHHRIADSDLHSQGITAWTETDYLAALQTLAVELDLPLAQCARRFGTVTLPASAQGWWFHPALGFNKKK</sequence>
<dbReference type="Pfam" id="PF22590">
    <property type="entry name" value="Cas3-like_C_2"/>
    <property type="match status" value="1"/>
</dbReference>
<evidence type="ECO:0000313" key="12">
    <source>
        <dbReference type="Proteomes" id="UP000322079"/>
    </source>
</evidence>
<evidence type="ECO:0000256" key="9">
    <source>
        <dbReference type="SAM" id="MobiDB-lite"/>
    </source>
</evidence>
<dbReference type="SUPFAM" id="SSF52540">
    <property type="entry name" value="P-loop containing nucleoside triphosphate hydrolases"/>
    <property type="match status" value="1"/>
</dbReference>
<dbReference type="InterPro" id="IPR013395">
    <property type="entry name" value="CRISPR-assoc_Cas3_yers"/>
</dbReference>
<evidence type="ECO:0000259" key="10">
    <source>
        <dbReference type="PROSITE" id="PS51643"/>
    </source>
</evidence>
<dbReference type="InterPro" id="IPR048823">
    <property type="entry name" value="Cas3_I-F_Cas2"/>
</dbReference>